<evidence type="ECO:0000256" key="2">
    <source>
        <dbReference type="ARBA" id="ARBA00022714"/>
    </source>
</evidence>
<comment type="caution">
    <text evidence="9">The sequence shown here is derived from an EMBL/GenBank/DDBJ whole genome shotgun (WGS) entry which is preliminary data.</text>
</comment>
<keyword evidence="4" id="KW-0408">Iron</keyword>
<evidence type="ECO:0000256" key="3">
    <source>
        <dbReference type="ARBA" id="ARBA00022723"/>
    </source>
</evidence>
<dbReference type="InterPro" id="IPR036867">
    <property type="entry name" value="R3H_dom_sf"/>
</dbReference>
<feature type="region of interest" description="Disordered" evidence="7">
    <location>
        <begin position="561"/>
        <end position="582"/>
    </location>
</feature>
<dbReference type="CDD" id="cd03028">
    <property type="entry name" value="GRX_PICOT_like"/>
    <property type="match status" value="1"/>
</dbReference>
<evidence type="ECO:0000256" key="7">
    <source>
        <dbReference type="SAM" id="MobiDB-lite"/>
    </source>
</evidence>
<dbReference type="PROSITE" id="PS51354">
    <property type="entry name" value="GLUTAREDOXIN_2"/>
    <property type="match status" value="1"/>
</dbReference>
<dbReference type="Gene3D" id="3.40.30.10">
    <property type="entry name" value="Glutaredoxin"/>
    <property type="match status" value="1"/>
</dbReference>
<dbReference type="Pfam" id="PF12752">
    <property type="entry name" value="SUZ"/>
    <property type="match status" value="1"/>
</dbReference>
<dbReference type="Gene3D" id="3.30.1370.50">
    <property type="entry name" value="R3H-like domain"/>
    <property type="match status" value="1"/>
</dbReference>
<feature type="region of interest" description="Disordered" evidence="7">
    <location>
        <begin position="37"/>
        <end position="65"/>
    </location>
</feature>
<dbReference type="InterPro" id="IPR036249">
    <property type="entry name" value="Thioredoxin-like_sf"/>
</dbReference>
<evidence type="ECO:0000256" key="6">
    <source>
        <dbReference type="ARBA" id="ARBA00023284"/>
    </source>
</evidence>
<keyword evidence="10" id="KW-1185">Reference proteome</keyword>
<dbReference type="Pfam" id="PF00462">
    <property type="entry name" value="Glutaredoxin"/>
    <property type="match status" value="1"/>
</dbReference>
<keyword evidence="6" id="KW-0676">Redox-active center</keyword>
<feature type="region of interest" description="Disordered" evidence="7">
    <location>
        <begin position="448"/>
        <end position="467"/>
    </location>
</feature>
<reference evidence="9 10" key="1">
    <citation type="submission" date="2018-10" db="EMBL/GenBank/DDBJ databases">
        <title>A high-quality apple genome assembly.</title>
        <authorList>
            <person name="Hu J."/>
        </authorList>
    </citation>
    <scope>NUCLEOTIDE SEQUENCE [LARGE SCALE GENOMIC DNA]</scope>
    <source>
        <strain evidence="10">cv. HFTH1</strain>
        <tissue evidence="9">Young leaf</tissue>
    </source>
</reference>
<comment type="similarity">
    <text evidence="1">Belongs to the glutaredoxin family. CGFS subfamily.</text>
</comment>
<dbReference type="InterPro" id="IPR004480">
    <property type="entry name" value="Monothiol_GRX-rel"/>
</dbReference>
<dbReference type="InterPro" id="IPR024771">
    <property type="entry name" value="SUZ"/>
</dbReference>
<sequence>MWCVGALASKTMTPSAPFPLAGAASRAPTNSLASLHLHRASRRPRPPSAVSLSNHSSFGPKLSSKKTLSTRCTAGVHVFEVSQGTNSLIPHPSLPVCAALTPELKNTLDKVVTSHKVVLFMKGTKDFPQCGFSNTCVQILRSLNVPFETINILENELLRQGLKEYSSWPTFPQLYIEGEFFGGCDITVDAYKSGELQELLEKAMCSLFLSTESLTEKFLEFDSIFRQHEFDPSSCLNLDISYYNATEMQVEELASLVKDNLTCKHLILSVEEALVDFLQSDTRHFQWGLGVGTNELIQRSSLASSGRYIWNVLSHMFLTPVVSNHILLFDRFSHESVGEGDERHLILERCPETSIPSILVGDILWQYDEPDSPTTSHLLLKRTESRPVLRKKPPLLHHSLEEREAAYLAARERIFSSDLGEVKESVRQKPRSDPVVARRMIAHALGQRINPSSQGSPHEDCKASGGQTDELNVQGKVADEANLTAESFQHTISLSNGDMNSCGEVKNNHRGNSGSPLTRSEKKTSQKQGDNYGKNGHGVDEECIKREQVGAAKRMFANALGMRSGKNGSFSKCSEVKHDSME</sequence>
<evidence type="ECO:0000313" key="9">
    <source>
        <dbReference type="EMBL" id="RXH82563.1"/>
    </source>
</evidence>
<evidence type="ECO:0000256" key="5">
    <source>
        <dbReference type="ARBA" id="ARBA00023014"/>
    </source>
</evidence>
<dbReference type="EMBL" id="RDQH01000338">
    <property type="protein sequence ID" value="RXH82563.1"/>
    <property type="molecule type" value="Genomic_DNA"/>
</dbReference>
<evidence type="ECO:0000256" key="1">
    <source>
        <dbReference type="ARBA" id="ARBA00008983"/>
    </source>
</evidence>
<keyword evidence="2" id="KW-0001">2Fe-2S</keyword>
<dbReference type="Proteomes" id="UP000290289">
    <property type="component" value="Chromosome 12"/>
</dbReference>
<accession>A0A498IMV7</accession>
<keyword evidence="5" id="KW-0411">Iron-sulfur</keyword>
<feature type="region of interest" description="Disordered" evidence="7">
    <location>
        <begin position="495"/>
        <end position="542"/>
    </location>
</feature>
<dbReference type="PANTHER" id="PTHR10293">
    <property type="entry name" value="GLUTAREDOXIN FAMILY MEMBER"/>
    <property type="match status" value="1"/>
</dbReference>
<dbReference type="PROSITE" id="PS51673">
    <property type="entry name" value="SUZ"/>
    <property type="match status" value="1"/>
</dbReference>
<gene>
    <name evidence="9" type="ORF">DVH24_036904</name>
</gene>
<dbReference type="GO" id="GO:0051537">
    <property type="term" value="F:2 iron, 2 sulfur cluster binding"/>
    <property type="evidence" value="ECO:0007669"/>
    <property type="project" value="UniProtKB-KW"/>
</dbReference>
<evidence type="ECO:0000313" key="10">
    <source>
        <dbReference type="Proteomes" id="UP000290289"/>
    </source>
</evidence>
<feature type="domain" description="SUZ" evidence="8">
    <location>
        <begin position="354"/>
        <end position="419"/>
    </location>
</feature>
<name>A0A498IMV7_MALDO</name>
<proteinExistence type="inferred from homology"/>
<protein>
    <recommendedName>
        <fullName evidence="8">SUZ domain-containing protein</fullName>
    </recommendedName>
</protein>
<dbReference type="GO" id="GO:0003676">
    <property type="term" value="F:nucleic acid binding"/>
    <property type="evidence" value="ECO:0007669"/>
    <property type="project" value="InterPro"/>
</dbReference>
<dbReference type="InterPro" id="IPR033658">
    <property type="entry name" value="GRX_PICOT-like"/>
</dbReference>
<dbReference type="FunFam" id="3.40.30.10:FF:000005">
    <property type="entry name" value="Glutaredoxin 5"/>
    <property type="match status" value="1"/>
</dbReference>
<dbReference type="PANTHER" id="PTHR10293:SF72">
    <property type="entry name" value="MONOTHIOL GLUTAREDOXIN-S14, CHLOROPLASTIC"/>
    <property type="match status" value="1"/>
</dbReference>
<dbReference type="InterPro" id="IPR002109">
    <property type="entry name" value="Glutaredoxin"/>
</dbReference>
<evidence type="ECO:0000256" key="4">
    <source>
        <dbReference type="ARBA" id="ARBA00023004"/>
    </source>
</evidence>
<organism evidence="9 10">
    <name type="scientific">Malus domestica</name>
    <name type="common">Apple</name>
    <name type="synonym">Pyrus malus</name>
    <dbReference type="NCBI Taxonomy" id="3750"/>
    <lineage>
        <taxon>Eukaryota</taxon>
        <taxon>Viridiplantae</taxon>
        <taxon>Streptophyta</taxon>
        <taxon>Embryophyta</taxon>
        <taxon>Tracheophyta</taxon>
        <taxon>Spermatophyta</taxon>
        <taxon>Magnoliopsida</taxon>
        <taxon>eudicotyledons</taxon>
        <taxon>Gunneridae</taxon>
        <taxon>Pentapetalae</taxon>
        <taxon>rosids</taxon>
        <taxon>fabids</taxon>
        <taxon>Rosales</taxon>
        <taxon>Rosaceae</taxon>
        <taxon>Amygdaloideae</taxon>
        <taxon>Maleae</taxon>
        <taxon>Malus</taxon>
    </lineage>
</organism>
<evidence type="ECO:0000259" key="8">
    <source>
        <dbReference type="PROSITE" id="PS51673"/>
    </source>
</evidence>
<dbReference type="SUPFAM" id="SSF52833">
    <property type="entry name" value="Thioredoxin-like"/>
    <property type="match status" value="1"/>
</dbReference>
<keyword evidence="3" id="KW-0479">Metal-binding</keyword>
<dbReference type="AlphaFoldDB" id="A0A498IMV7"/>
<dbReference type="GO" id="GO:0046872">
    <property type="term" value="F:metal ion binding"/>
    <property type="evidence" value="ECO:0007669"/>
    <property type="project" value="UniProtKB-KW"/>
</dbReference>
<dbReference type="NCBIfam" id="TIGR00365">
    <property type="entry name" value="Grx4 family monothiol glutaredoxin"/>
    <property type="match status" value="1"/>
</dbReference>
<dbReference type="STRING" id="3750.A0A498IMV7"/>